<dbReference type="Proteomes" id="UP000028411">
    <property type="component" value="Unassembled WGS sequence"/>
</dbReference>
<protein>
    <submittedName>
        <fullName evidence="1">Uncharacterized protein</fullName>
    </submittedName>
</protein>
<evidence type="ECO:0000313" key="1">
    <source>
        <dbReference type="EMBL" id="KEQ54368.1"/>
    </source>
</evidence>
<organism evidence="1 2">
    <name type="scientific">Sphingobium chlorophenolicum</name>
    <dbReference type="NCBI Taxonomy" id="46429"/>
    <lineage>
        <taxon>Bacteria</taxon>
        <taxon>Pseudomonadati</taxon>
        <taxon>Pseudomonadota</taxon>
        <taxon>Alphaproteobacteria</taxon>
        <taxon>Sphingomonadales</taxon>
        <taxon>Sphingomonadaceae</taxon>
        <taxon>Sphingobium</taxon>
    </lineage>
</organism>
<sequence>MFHGSGSFVQLLIISKKMGNMCPILLVADARLHNFSGVCEPRFNRLGCISLFPIPWDQRGLQNIVELLNGPFCVNCQLISDQS</sequence>
<evidence type="ECO:0000313" key="2">
    <source>
        <dbReference type="Proteomes" id="UP000028411"/>
    </source>
</evidence>
<comment type="caution">
    <text evidence="1">The sequence shown here is derived from an EMBL/GenBank/DDBJ whole genome shotgun (WGS) entry which is preliminary data.</text>
</comment>
<reference evidence="1 2" key="1">
    <citation type="submission" date="2014-02" db="EMBL/GenBank/DDBJ databases">
        <title>Whole genome sequence of Sphingobium chlorophenolicum NBRC 16172.</title>
        <authorList>
            <person name="Gan H.M."/>
            <person name="Gan H.Y."/>
            <person name="Chew T.H."/>
            <person name="Savka M.A."/>
        </authorList>
    </citation>
    <scope>NUCLEOTIDE SEQUENCE [LARGE SCALE GENOMIC DNA]</scope>
    <source>
        <strain evidence="1 2">NBRC 16172</strain>
    </source>
</reference>
<gene>
    <name evidence="1" type="ORF">BV95_01433</name>
</gene>
<accession>A0A081RGP5</accession>
<dbReference type="AlphaFoldDB" id="A0A081RGP5"/>
<proteinExistence type="predicted"/>
<name>A0A081RGP5_SPHCR</name>
<dbReference type="EMBL" id="JFHR01000011">
    <property type="protein sequence ID" value="KEQ54368.1"/>
    <property type="molecule type" value="Genomic_DNA"/>
</dbReference>